<dbReference type="RefSeq" id="XP_001794358.1">
    <property type="nucleotide sequence ID" value="XM_001794306.1"/>
</dbReference>
<keyword evidence="2" id="KW-1185">Reference proteome</keyword>
<proteinExistence type="predicted"/>
<dbReference type="AlphaFoldDB" id="A0A7U2EVK3"/>
<sequence length="152" mass="17045">MAKLRGRKVRCGRKSITESTTGVSRLNAAQRRLATEAQLYAIATIKLKDPHDKRTSLRHQYLHKDYMTYRVSLYITPDERRPFSKVTGRSTLCAWVRGTTAVTWKKRRVSKSYHGTPQTNAAAAVADIGKHFGVIHEPLSTTTQGRGQAHPG</sequence>
<organism evidence="1 2">
    <name type="scientific">Phaeosphaeria nodorum (strain SN15 / ATCC MYA-4574 / FGSC 10173)</name>
    <name type="common">Glume blotch fungus</name>
    <name type="synonym">Parastagonospora nodorum</name>
    <dbReference type="NCBI Taxonomy" id="321614"/>
    <lineage>
        <taxon>Eukaryota</taxon>
        <taxon>Fungi</taxon>
        <taxon>Dikarya</taxon>
        <taxon>Ascomycota</taxon>
        <taxon>Pezizomycotina</taxon>
        <taxon>Dothideomycetes</taxon>
        <taxon>Pleosporomycetidae</taxon>
        <taxon>Pleosporales</taxon>
        <taxon>Pleosporineae</taxon>
        <taxon>Phaeosphaeriaceae</taxon>
        <taxon>Parastagonospora</taxon>
    </lineage>
</organism>
<evidence type="ECO:0000313" key="2">
    <source>
        <dbReference type="Proteomes" id="UP000663193"/>
    </source>
</evidence>
<dbReference type="VEuPathDB" id="FungiDB:JI435_038120"/>
<dbReference type="Proteomes" id="UP000663193">
    <property type="component" value="Chromosome 3"/>
</dbReference>
<evidence type="ECO:0000313" key="1">
    <source>
        <dbReference type="EMBL" id="QRC93606.1"/>
    </source>
</evidence>
<name>A0A7U2EVK3_PHANO</name>
<dbReference type="KEGG" id="pno:SNOG_03812"/>
<gene>
    <name evidence="1" type="ORF">JI435_038120</name>
</gene>
<reference evidence="2" key="1">
    <citation type="journal article" date="2021" name="BMC Genomics">
        <title>Chromosome-level genome assembly and manually-curated proteome of model necrotroph Parastagonospora nodorum Sn15 reveals a genome-wide trove of candidate effector homologs, and redundancy of virulence-related functions within an accessory chromosome.</title>
        <authorList>
            <person name="Bertazzoni S."/>
            <person name="Jones D.A.B."/>
            <person name="Phan H.T."/>
            <person name="Tan K.-C."/>
            <person name="Hane J.K."/>
        </authorList>
    </citation>
    <scope>NUCLEOTIDE SEQUENCE [LARGE SCALE GENOMIC DNA]</scope>
    <source>
        <strain evidence="2">SN15 / ATCC MYA-4574 / FGSC 10173)</strain>
    </source>
</reference>
<dbReference type="EMBL" id="CP069025">
    <property type="protein sequence ID" value="QRC93606.1"/>
    <property type="molecule type" value="Genomic_DNA"/>
</dbReference>
<accession>A0A7U2EVK3</accession>
<protein>
    <submittedName>
        <fullName evidence="1">Uncharacterized protein</fullName>
    </submittedName>
</protein>